<dbReference type="EMBL" id="PSQE01000007">
    <property type="protein sequence ID" value="RHN45043.1"/>
    <property type="molecule type" value="Genomic_DNA"/>
</dbReference>
<name>A0A396GX19_MEDTR</name>
<sequence length="65" mass="7526">MAKPTFADSRNTCFLDINSHESYLHRIFSDLTFKTNLPGMRNKAHYDVVPTSQDILSNILLEHLF</sequence>
<reference evidence="2" key="1">
    <citation type="journal article" date="2018" name="Nat. Plants">
        <title>Whole-genome landscape of Medicago truncatula symbiotic genes.</title>
        <authorList>
            <person name="Pecrix Y."/>
            <person name="Staton S.E."/>
            <person name="Sallet E."/>
            <person name="Lelandais-Briere C."/>
            <person name="Moreau S."/>
            <person name="Carrere S."/>
            <person name="Blein T."/>
            <person name="Jardinaud M.F."/>
            <person name="Latrasse D."/>
            <person name="Zouine M."/>
            <person name="Zahm M."/>
            <person name="Kreplak J."/>
            <person name="Mayjonade B."/>
            <person name="Satge C."/>
            <person name="Perez M."/>
            <person name="Cauet S."/>
            <person name="Marande W."/>
            <person name="Chantry-Darmon C."/>
            <person name="Lopez-Roques C."/>
            <person name="Bouchez O."/>
            <person name="Berard A."/>
            <person name="Debelle F."/>
            <person name="Munos S."/>
            <person name="Bendahmane A."/>
            <person name="Berges H."/>
            <person name="Niebel A."/>
            <person name="Buitink J."/>
            <person name="Frugier F."/>
            <person name="Benhamed M."/>
            <person name="Crespi M."/>
            <person name="Gouzy J."/>
            <person name="Gamas P."/>
        </authorList>
    </citation>
    <scope>NUCLEOTIDE SEQUENCE [LARGE SCALE GENOMIC DNA]</scope>
    <source>
        <strain evidence="2">cv. Jemalong A17</strain>
    </source>
</reference>
<dbReference type="Gramene" id="rna39239">
    <property type="protein sequence ID" value="RHN45043.1"/>
    <property type="gene ID" value="gene39239"/>
</dbReference>
<protein>
    <submittedName>
        <fullName evidence="1">Uncharacterized protein</fullName>
    </submittedName>
</protein>
<dbReference type="Proteomes" id="UP000265566">
    <property type="component" value="Chromosome 7"/>
</dbReference>
<dbReference type="AlphaFoldDB" id="A0A396GX19"/>
<proteinExistence type="predicted"/>
<comment type="caution">
    <text evidence="1">The sequence shown here is derived from an EMBL/GenBank/DDBJ whole genome shotgun (WGS) entry which is preliminary data.</text>
</comment>
<gene>
    <name evidence="1" type="ORF">MtrunA17_Chr7g0225971</name>
</gene>
<accession>A0A396GX19</accession>
<organism evidence="1 2">
    <name type="scientific">Medicago truncatula</name>
    <name type="common">Barrel medic</name>
    <name type="synonym">Medicago tribuloides</name>
    <dbReference type="NCBI Taxonomy" id="3880"/>
    <lineage>
        <taxon>Eukaryota</taxon>
        <taxon>Viridiplantae</taxon>
        <taxon>Streptophyta</taxon>
        <taxon>Embryophyta</taxon>
        <taxon>Tracheophyta</taxon>
        <taxon>Spermatophyta</taxon>
        <taxon>Magnoliopsida</taxon>
        <taxon>eudicotyledons</taxon>
        <taxon>Gunneridae</taxon>
        <taxon>Pentapetalae</taxon>
        <taxon>rosids</taxon>
        <taxon>fabids</taxon>
        <taxon>Fabales</taxon>
        <taxon>Fabaceae</taxon>
        <taxon>Papilionoideae</taxon>
        <taxon>50 kb inversion clade</taxon>
        <taxon>NPAAA clade</taxon>
        <taxon>Hologalegina</taxon>
        <taxon>IRL clade</taxon>
        <taxon>Trifolieae</taxon>
        <taxon>Medicago</taxon>
    </lineage>
</organism>
<evidence type="ECO:0000313" key="2">
    <source>
        <dbReference type="Proteomes" id="UP000265566"/>
    </source>
</evidence>
<evidence type="ECO:0000313" key="1">
    <source>
        <dbReference type="EMBL" id="RHN45043.1"/>
    </source>
</evidence>